<dbReference type="KEGG" id="plue:EWM63_13235"/>
<organism evidence="3 4">
    <name type="scientific">Pseudoduganella lutea</name>
    <dbReference type="NCBI Taxonomy" id="321985"/>
    <lineage>
        <taxon>Bacteria</taxon>
        <taxon>Pseudomonadati</taxon>
        <taxon>Pseudomonadota</taxon>
        <taxon>Betaproteobacteria</taxon>
        <taxon>Burkholderiales</taxon>
        <taxon>Oxalobacteraceae</taxon>
        <taxon>Telluria group</taxon>
        <taxon>Pseudoduganella</taxon>
    </lineage>
</organism>
<reference evidence="3 4" key="1">
    <citation type="submission" date="2019-02" db="EMBL/GenBank/DDBJ databases">
        <title>Draft Genome Sequences of Six Type Strains of the Genus Massilia.</title>
        <authorList>
            <person name="Miess H."/>
            <person name="Frediansyhah A."/>
            <person name="Gross H."/>
        </authorList>
    </citation>
    <scope>NUCLEOTIDE SEQUENCE [LARGE SCALE GENOMIC DNA]</scope>
    <source>
        <strain evidence="3 4">DSM 17473</strain>
    </source>
</reference>
<proteinExistence type="inferred from homology"/>
<sequence length="174" mass="19739">MANAEQVALTIRRAFDAPRELVFTTMTDPEHLRHWWGPKECTITVERADVRPGGVFHYCMHPRDGMAGMDVWGRFDFHEIEQPHRFVFVNGFADEAGNRIRYPLLPMWPLEVRNTATLEEDNGKTTLTLHSAPANASDAECATFFAAHASMQQGFGGMYDVYEQYLKTVQASAE</sequence>
<dbReference type="RefSeq" id="WP_130186949.1">
    <property type="nucleotide sequence ID" value="NZ_CP035913.1"/>
</dbReference>
<gene>
    <name evidence="3" type="ORF">EWM63_13235</name>
</gene>
<keyword evidence="4" id="KW-1185">Reference proteome</keyword>
<name>A0A4P6KZR9_9BURK</name>
<dbReference type="InterPro" id="IPR013538">
    <property type="entry name" value="ASHA1/2-like_C"/>
</dbReference>
<feature type="domain" description="Activator of Hsp90 ATPase homologue 1/2-like C-terminal" evidence="2">
    <location>
        <begin position="16"/>
        <end position="166"/>
    </location>
</feature>
<dbReference type="OrthoDB" id="9805228at2"/>
<dbReference type="EMBL" id="CP035913">
    <property type="protein sequence ID" value="QBE63828.1"/>
    <property type="molecule type" value="Genomic_DNA"/>
</dbReference>
<protein>
    <submittedName>
        <fullName evidence="3">SRPBCC domain-containing protein</fullName>
    </submittedName>
</protein>
<accession>A0A4P6KZR9</accession>
<dbReference type="SUPFAM" id="SSF55961">
    <property type="entry name" value="Bet v1-like"/>
    <property type="match status" value="1"/>
</dbReference>
<evidence type="ECO:0000256" key="1">
    <source>
        <dbReference type="ARBA" id="ARBA00006817"/>
    </source>
</evidence>
<dbReference type="InterPro" id="IPR023393">
    <property type="entry name" value="START-like_dom_sf"/>
</dbReference>
<dbReference type="Pfam" id="PF08327">
    <property type="entry name" value="AHSA1"/>
    <property type="match status" value="1"/>
</dbReference>
<dbReference type="AlphaFoldDB" id="A0A4P6KZR9"/>
<dbReference type="CDD" id="cd07814">
    <property type="entry name" value="SRPBCC_CalC_Aha1-like"/>
    <property type="match status" value="1"/>
</dbReference>
<evidence type="ECO:0000259" key="2">
    <source>
        <dbReference type="Pfam" id="PF08327"/>
    </source>
</evidence>
<dbReference type="Gene3D" id="3.30.530.20">
    <property type="match status" value="1"/>
</dbReference>
<evidence type="ECO:0000313" key="3">
    <source>
        <dbReference type="EMBL" id="QBE63828.1"/>
    </source>
</evidence>
<evidence type="ECO:0000313" key="4">
    <source>
        <dbReference type="Proteomes" id="UP000290637"/>
    </source>
</evidence>
<comment type="similarity">
    <text evidence="1">Belongs to the AHA1 family.</text>
</comment>
<dbReference type="Proteomes" id="UP000290637">
    <property type="component" value="Chromosome"/>
</dbReference>